<comment type="subunit">
    <text evidence="1">Monomer.</text>
</comment>
<keyword evidence="14" id="KW-1185">Reference proteome</keyword>
<sequence length="153" mass="17496">MKAPDFCLPDSDEQLICLAEQRGIYVVVYFYPKDNSSGCTHEARAFSDAIETFARDNTPVYGISPDSIASHRRFSEKQHLTVNLLSDPTLQAIEAYGVWKQKKMYGREYMGVERSTFIIDPEGMIAHIWRKVKVKGHVDEVLARLEELRAQGR</sequence>
<dbReference type="FunFam" id="3.40.30.10:FF:000007">
    <property type="entry name" value="Thioredoxin-dependent thiol peroxidase"/>
    <property type="match status" value="1"/>
</dbReference>
<evidence type="ECO:0000256" key="2">
    <source>
        <dbReference type="ARBA" id="ARBA00013017"/>
    </source>
</evidence>
<comment type="caution">
    <text evidence="13">The sequence shown here is derived from an EMBL/GenBank/DDBJ whole genome shotgun (WGS) entry which is preliminary data.</text>
</comment>
<protein>
    <recommendedName>
        <fullName evidence="2">thioredoxin-dependent peroxiredoxin</fullName>
        <ecNumber evidence="2">1.11.1.24</ecNumber>
    </recommendedName>
    <alternativeName>
        <fullName evidence="8">Thioredoxin peroxidase</fullName>
    </alternativeName>
</protein>
<keyword evidence="3" id="KW-0575">Peroxidase</keyword>
<feature type="active site" description="Cysteine sulfenic acid (-SOH) intermediate; for peroxidase activity" evidence="11">
    <location>
        <position position="39"/>
    </location>
</feature>
<keyword evidence="6" id="KW-1015">Disulfide bond</keyword>
<evidence type="ECO:0000313" key="14">
    <source>
        <dbReference type="Proteomes" id="UP001524383"/>
    </source>
</evidence>
<dbReference type="Pfam" id="PF00578">
    <property type="entry name" value="AhpC-TSA"/>
    <property type="match status" value="1"/>
</dbReference>
<proteinExistence type="inferred from homology"/>
<dbReference type="GO" id="GO:0140824">
    <property type="term" value="F:thioredoxin-dependent peroxiredoxin activity"/>
    <property type="evidence" value="ECO:0007669"/>
    <property type="project" value="UniProtKB-EC"/>
</dbReference>
<evidence type="ECO:0000256" key="1">
    <source>
        <dbReference type="ARBA" id="ARBA00011245"/>
    </source>
</evidence>
<dbReference type="InterPro" id="IPR036249">
    <property type="entry name" value="Thioredoxin-like_sf"/>
</dbReference>
<reference evidence="13 14" key="1">
    <citation type="submission" date="2019-08" db="EMBL/GenBank/DDBJ databases">
        <authorList>
            <person name="Chen S.-C."/>
            <person name="Lai M.-C."/>
            <person name="You Y.-T."/>
        </authorList>
    </citation>
    <scope>NUCLEOTIDE SEQUENCE [LARGE SCALE GENOMIC DNA]</scope>
    <source>
        <strain evidence="13 14">P2F9704a</strain>
    </source>
</reference>
<dbReference type="PIRSF" id="PIRSF000239">
    <property type="entry name" value="AHPC"/>
    <property type="match status" value="1"/>
</dbReference>
<dbReference type="AlphaFoldDB" id="A0ABD4TJY1"/>
<evidence type="ECO:0000256" key="5">
    <source>
        <dbReference type="ARBA" id="ARBA00023002"/>
    </source>
</evidence>
<dbReference type="InterPro" id="IPR013766">
    <property type="entry name" value="Thioredoxin_domain"/>
</dbReference>
<evidence type="ECO:0000256" key="9">
    <source>
        <dbReference type="ARBA" id="ARBA00038489"/>
    </source>
</evidence>
<evidence type="ECO:0000256" key="4">
    <source>
        <dbReference type="ARBA" id="ARBA00022862"/>
    </source>
</evidence>
<evidence type="ECO:0000256" key="8">
    <source>
        <dbReference type="ARBA" id="ARBA00032824"/>
    </source>
</evidence>
<keyword evidence="5" id="KW-0560">Oxidoreductase</keyword>
<evidence type="ECO:0000256" key="10">
    <source>
        <dbReference type="ARBA" id="ARBA00049091"/>
    </source>
</evidence>
<dbReference type="Gene3D" id="3.40.30.10">
    <property type="entry name" value="Glutaredoxin"/>
    <property type="match status" value="1"/>
</dbReference>
<gene>
    <name evidence="13" type="ORF">FTO68_03900</name>
</gene>
<dbReference type="SUPFAM" id="SSF52833">
    <property type="entry name" value="Thioredoxin-like"/>
    <property type="match status" value="1"/>
</dbReference>
<dbReference type="CDD" id="cd03017">
    <property type="entry name" value="PRX_BCP"/>
    <property type="match status" value="1"/>
</dbReference>
<name>A0ABD4TJY1_9EURY</name>
<dbReference type="EMBL" id="VOTZ01000006">
    <property type="protein sequence ID" value="MCQ1538135.1"/>
    <property type="molecule type" value="Genomic_DNA"/>
</dbReference>
<dbReference type="Proteomes" id="UP001524383">
    <property type="component" value="Unassembled WGS sequence"/>
</dbReference>
<comment type="catalytic activity">
    <reaction evidence="10">
        <text>a hydroperoxide + [thioredoxin]-dithiol = an alcohol + [thioredoxin]-disulfide + H2O</text>
        <dbReference type="Rhea" id="RHEA:62620"/>
        <dbReference type="Rhea" id="RHEA-COMP:10698"/>
        <dbReference type="Rhea" id="RHEA-COMP:10700"/>
        <dbReference type="ChEBI" id="CHEBI:15377"/>
        <dbReference type="ChEBI" id="CHEBI:29950"/>
        <dbReference type="ChEBI" id="CHEBI:30879"/>
        <dbReference type="ChEBI" id="CHEBI:35924"/>
        <dbReference type="ChEBI" id="CHEBI:50058"/>
        <dbReference type="EC" id="1.11.1.24"/>
    </reaction>
</comment>
<evidence type="ECO:0000256" key="7">
    <source>
        <dbReference type="ARBA" id="ARBA00023284"/>
    </source>
</evidence>
<organism evidence="13 14">
    <name type="scientific">Methanocalculus taiwanensis</name>
    <dbReference type="NCBI Taxonomy" id="106207"/>
    <lineage>
        <taxon>Archaea</taxon>
        <taxon>Methanobacteriati</taxon>
        <taxon>Methanobacteriota</taxon>
        <taxon>Stenosarchaea group</taxon>
        <taxon>Methanomicrobia</taxon>
        <taxon>Methanomicrobiales</taxon>
        <taxon>Methanocalculaceae</taxon>
        <taxon>Methanocalculus</taxon>
    </lineage>
</organism>
<evidence type="ECO:0000259" key="12">
    <source>
        <dbReference type="PROSITE" id="PS51352"/>
    </source>
</evidence>
<dbReference type="EC" id="1.11.1.24" evidence="2"/>
<dbReference type="PROSITE" id="PS51352">
    <property type="entry name" value="THIOREDOXIN_2"/>
    <property type="match status" value="1"/>
</dbReference>
<dbReference type="PANTHER" id="PTHR42801:SF4">
    <property type="entry name" value="AHPC_TSA FAMILY PROTEIN"/>
    <property type="match status" value="1"/>
</dbReference>
<keyword evidence="7" id="KW-0676">Redox-active center</keyword>
<evidence type="ECO:0000256" key="6">
    <source>
        <dbReference type="ARBA" id="ARBA00023157"/>
    </source>
</evidence>
<dbReference type="InterPro" id="IPR000866">
    <property type="entry name" value="AhpC/TSA"/>
</dbReference>
<keyword evidence="4" id="KW-0049">Antioxidant</keyword>
<dbReference type="InterPro" id="IPR050924">
    <property type="entry name" value="Peroxiredoxin_BCP/PrxQ"/>
</dbReference>
<dbReference type="InterPro" id="IPR024706">
    <property type="entry name" value="Peroxiredoxin_AhpC-typ"/>
</dbReference>
<accession>A0ABD4TJY1</accession>
<evidence type="ECO:0000313" key="13">
    <source>
        <dbReference type="EMBL" id="MCQ1538135.1"/>
    </source>
</evidence>
<evidence type="ECO:0000256" key="11">
    <source>
        <dbReference type="PIRSR" id="PIRSR000239-1"/>
    </source>
</evidence>
<evidence type="ECO:0000256" key="3">
    <source>
        <dbReference type="ARBA" id="ARBA00022559"/>
    </source>
</evidence>
<comment type="similarity">
    <text evidence="9">Belongs to the peroxiredoxin family. BCP/PrxQ subfamily.</text>
</comment>
<feature type="domain" description="Thioredoxin" evidence="12">
    <location>
        <begin position="1"/>
        <end position="150"/>
    </location>
</feature>
<dbReference type="PANTHER" id="PTHR42801">
    <property type="entry name" value="THIOREDOXIN-DEPENDENT PEROXIDE REDUCTASE"/>
    <property type="match status" value="1"/>
</dbReference>